<dbReference type="GO" id="GO:0031119">
    <property type="term" value="P:tRNA pseudouridine synthesis"/>
    <property type="evidence" value="ECO:0007669"/>
    <property type="project" value="UniProtKB-UniRule"/>
</dbReference>
<dbReference type="PANTHER" id="PTHR13767">
    <property type="entry name" value="TRNA-PSEUDOURIDINE SYNTHASE"/>
    <property type="match status" value="1"/>
</dbReference>
<keyword evidence="4 5" id="KW-0413">Isomerase</keyword>
<proteinExistence type="inferred from homology"/>
<comment type="catalytic activity">
    <reaction evidence="1 5">
        <text>uridine(55) in tRNA = pseudouridine(55) in tRNA</text>
        <dbReference type="Rhea" id="RHEA:42532"/>
        <dbReference type="Rhea" id="RHEA-COMP:10101"/>
        <dbReference type="Rhea" id="RHEA-COMP:10102"/>
        <dbReference type="ChEBI" id="CHEBI:65314"/>
        <dbReference type="ChEBI" id="CHEBI:65315"/>
        <dbReference type="EC" id="5.4.99.25"/>
    </reaction>
</comment>
<dbReference type="RefSeq" id="WP_035369407.1">
    <property type="nucleotide sequence ID" value="NZ_LR215050.1"/>
</dbReference>
<dbReference type="EMBL" id="LR215050">
    <property type="protein sequence ID" value="VEU82501.1"/>
    <property type="molecule type" value="Genomic_DNA"/>
</dbReference>
<dbReference type="EC" id="5.4.99.25" evidence="5"/>
<evidence type="ECO:0000256" key="2">
    <source>
        <dbReference type="ARBA" id="ARBA00005642"/>
    </source>
</evidence>
<dbReference type="HAMAP" id="MF_01080">
    <property type="entry name" value="TruB_bact"/>
    <property type="match status" value="1"/>
</dbReference>
<dbReference type="Proteomes" id="UP000290909">
    <property type="component" value="Chromosome"/>
</dbReference>
<gene>
    <name evidence="5 7" type="primary">truB</name>
    <name evidence="7" type="ORF">NCTC10172_00515</name>
</gene>
<organism evidence="7 8">
    <name type="scientific">Acholeplasma hippikon</name>
    <dbReference type="NCBI Taxonomy" id="264636"/>
    <lineage>
        <taxon>Bacteria</taxon>
        <taxon>Bacillati</taxon>
        <taxon>Mycoplasmatota</taxon>
        <taxon>Mollicutes</taxon>
        <taxon>Acholeplasmatales</taxon>
        <taxon>Acholeplasmataceae</taxon>
        <taxon>Acholeplasma</taxon>
    </lineage>
</organism>
<reference evidence="7 8" key="1">
    <citation type="submission" date="2019-01" db="EMBL/GenBank/DDBJ databases">
        <authorList>
            <consortium name="Pathogen Informatics"/>
        </authorList>
    </citation>
    <scope>NUCLEOTIDE SEQUENCE [LARGE SCALE GENOMIC DNA]</scope>
    <source>
        <strain evidence="7 8">NCTC10172</strain>
    </source>
</reference>
<dbReference type="STRING" id="1408416.GCA_000702765_00967"/>
<name>A0A449BJ55_9MOLU</name>
<evidence type="ECO:0000256" key="3">
    <source>
        <dbReference type="ARBA" id="ARBA00022694"/>
    </source>
</evidence>
<dbReference type="InterPro" id="IPR002501">
    <property type="entry name" value="PsdUridine_synth_N"/>
</dbReference>
<evidence type="ECO:0000313" key="7">
    <source>
        <dbReference type="EMBL" id="VEU82501.1"/>
    </source>
</evidence>
<dbReference type="NCBIfam" id="TIGR00431">
    <property type="entry name" value="TruB"/>
    <property type="match status" value="1"/>
</dbReference>
<comment type="function">
    <text evidence="5">Responsible for synthesis of pseudouridine from uracil-55 in the psi GC loop of transfer RNAs.</text>
</comment>
<dbReference type="Gene3D" id="3.30.2350.10">
    <property type="entry name" value="Pseudouridine synthase"/>
    <property type="match status" value="1"/>
</dbReference>
<evidence type="ECO:0000259" key="6">
    <source>
        <dbReference type="Pfam" id="PF01509"/>
    </source>
</evidence>
<evidence type="ECO:0000313" key="8">
    <source>
        <dbReference type="Proteomes" id="UP000290909"/>
    </source>
</evidence>
<accession>A0A449BJ55</accession>
<dbReference type="KEGG" id="ahk:NCTC10172_00515"/>
<protein>
    <recommendedName>
        <fullName evidence="5">tRNA pseudouridine synthase B</fullName>
        <ecNumber evidence="5">5.4.99.25</ecNumber>
    </recommendedName>
    <alternativeName>
        <fullName evidence="5">tRNA pseudouridine(55) synthase</fullName>
        <shortName evidence="5">Psi55 synthase</shortName>
    </alternativeName>
    <alternativeName>
        <fullName evidence="5">tRNA pseudouridylate synthase</fullName>
    </alternativeName>
    <alternativeName>
        <fullName evidence="5">tRNA-uridine isomerase</fullName>
    </alternativeName>
</protein>
<dbReference type="InterPro" id="IPR020103">
    <property type="entry name" value="PsdUridine_synth_cat_dom_sf"/>
</dbReference>
<dbReference type="InterPro" id="IPR014780">
    <property type="entry name" value="tRNA_psdUridine_synth_TruB"/>
</dbReference>
<feature type="active site" description="Nucleophile" evidence="5">
    <location>
        <position position="38"/>
    </location>
</feature>
<dbReference type="GO" id="GO:0003723">
    <property type="term" value="F:RNA binding"/>
    <property type="evidence" value="ECO:0007669"/>
    <property type="project" value="InterPro"/>
</dbReference>
<feature type="domain" description="Pseudouridine synthase II N-terminal" evidence="6">
    <location>
        <begin position="23"/>
        <end position="168"/>
    </location>
</feature>
<evidence type="ECO:0000256" key="4">
    <source>
        <dbReference type="ARBA" id="ARBA00023235"/>
    </source>
</evidence>
<evidence type="ECO:0000256" key="5">
    <source>
        <dbReference type="HAMAP-Rule" id="MF_01080"/>
    </source>
</evidence>
<dbReference type="GO" id="GO:0016829">
    <property type="term" value="F:lyase activity"/>
    <property type="evidence" value="ECO:0007669"/>
    <property type="project" value="UniProtKB-KW"/>
</dbReference>
<dbReference type="SUPFAM" id="SSF55120">
    <property type="entry name" value="Pseudouridine synthase"/>
    <property type="match status" value="1"/>
</dbReference>
<sequence length="278" mass="31825">MNGILLINKPKGLTSHDVVYKVKRKLNLDKVGHTGTLDPFATGLLILLIGKATKLAFLFDDLDKSYEGNLIFGKEFDTNDFTGEVILEKEANFTINTLKEKMHSFIPSYEQMPPLYSAIKVGGMKSYEAARQGKTLELKTRLVNIYNFDLINEENYHFIAEVSKGTYIRSLARDLGYKLNTYAALSTLNRLTIGNYHLKDAKTIDEVSLDDLITDNELFSGVREVKLNDYMIKLVKNGVYLDERQTTLDTPFIVVDDKNNKIAYYEKEKDKFRPLYLF</sequence>
<dbReference type="CDD" id="cd02573">
    <property type="entry name" value="PseudoU_synth_EcTruB"/>
    <property type="match status" value="1"/>
</dbReference>
<dbReference type="AlphaFoldDB" id="A0A449BJ55"/>
<keyword evidence="7" id="KW-0456">Lyase</keyword>
<dbReference type="GO" id="GO:1990481">
    <property type="term" value="P:mRNA pseudouridine synthesis"/>
    <property type="evidence" value="ECO:0007669"/>
    <property type="project" value="TreeGrafter"/>
</dbReference>
<evidence type="ECO:0000256" key="1">
    <source>
        <dbReference type="ARBA" id="ARBA00000385"/>
    </source>
</evidence>
<dbReference type="GO" id="GO:0160148">
    <property type="term" value="F:tRNA pseudouridine(55) synthase activity"/>
    <property type="evidence" value="ECO:0007669"/>
    <property type="project" value="UniProtKB-EC"/>
</dbReference>
<comment type="similarity">
    <text evidence="2 5">Belongs to the pseudouridine synthase TruB family. Type 1 subfamily.</text>
</comment>
<dbReference type="Pfam" id="PF01509">
    <property type="entry name" value="TruB_N"/>
    <property type="match status" value="1"/>
</dbReference>
<dbReference type="PANTHER" id="PTHR13767:SF2">
    <property type="entry name" value="PSEUDOURIDYLATE SYNTHASE TRUB1"/>
    <property type="match status" value="1"/>
</dbReference>
<keyword evidence="3 5" id="KW-0819">tRNA processing</keyword>
<keyword evidence="8" id="KW-1185">Reference proteome</keyword>